<evidence type="ECO:0000259" key="6">
    <source>
        <dbReference type="Pfam" id="PF04932"/>
    </source>
</evidence>
<keyword evidence="8" id="KW-1185">Reference proteome</keyword>
<comment type="subcellular location">
    <subcellularLocation>
        <location evidence="1">Membrane</location>
        <topology evidence="1">Multi-pass membrane protein</topology>
    </subcellularLocation>
</comment>
<evidence type="ECO:0000256" key="2">
    <source>
        <dbReference type="ARBA" id="ARBA00022692"/>
    </source>
</evidence>
<dbReference type="AlphaFoldDB" id="A0A934VW13"/>
<dbReference type="GO" id="GO:0016020">
    <property type="term" value="C:membrane"/>
    <property type="evidence" value="ECO:0007669"/>
    <property type="project" value="UniProtKB-SubCell"/>
</dbReference>
<dbReference type="Proteomes" id="UP000603141">
    <property type="component" value="Unassembled WGS sequence"/>
</dbReference>
<proteinExistence type="predicted"/>
<comment type="caution">
    <text evidence="7">The sequence shown here is derived from an EMBL/GenBank/DDBJ whole genome shotgun (WGS) entry which is preliminary data.</text>
</comment>
<keyword evidence="3 5" id="KW-1133">Transmembrane helix</keyword>
<dbReference type="PANTHER" id="PTHR37422">
    <property type="entry name" value="TEICHURONIC ACID BIOSYNTHESIS PROTEIN TUAE"/>
    <property type="match status" value="1"/>
</dbReference>
<feature type="domain" description="O-antigen ligase-related" evidence="6">
    <location>
        <begin position="188"/>
        <end position="338"/>
    </location>
</feature>
<gene>
    <name evidence="7" type="ORF">JIN85_06460</name>
</gene>
<feature type="transmembrane region" description="Helical" evidence="5">
    <location>
        <begin position="333"/>
        <end position="354"/>
    </location>
</feature>
<reference evidence="7" key="1">
    <citation type="submission" date="2021-01" db="EMBL/GenBank/DDBJ databases">
        <title>Modified the classification status of verrucomicrobia.</title>
        <authorList>
            <person name="Feng X."/>
        </authorList>
    </citation>
    <scope>NUCLEOTIDE SEQUENCE</scope>
    <source>
        <strain evidence="7">KCTC 22041</strain>
    </source>
</reference>
<organism evidence="7 8">
    <name type="scientific">Luteolibacter pohnpeiensis</name>
    <dbReference type="NCBI Taxonomy" id="454153"/>
    <lineage>
        <taxon>Bacteria</taxon>
        <taxon>Pseudomonadati</taxon>
        <taxon>Verrucomicrobiota</taxon>
        <taxon>Verrucomicrobiia</taxon>
        <taxon>Verrucomicrobiales</taxon>
        <taxon>Verrucomicrobiaceae</taxon>
        <taxon>Luteolibacter</taxon>
    </lineage>
</organism>
<feature type="transmembrane region" description="Helical" evidence="5">
    <location>
        <begin position="71"/>
        <end position="89"/>
    </location>
</feature>
<evidence type="ECO:0000256" key="1">
    <source>
        <dbReference type="ARBA" id="ARBA00004141"/>
    </source>
</evidence>
<dbReference type="PANTHER" id="PTHR37422:SF13">
    <property type="entry name" value="LIPOPOLYSACCHARIDE BIOSYNTHESIS PROTEIN PA4999-RELATED"/>
    <property type="match status" value="1"/>
</dbReference>
<feature type="transmembrane region" description="Helical" evidence="5">
    <location>
        <begin position="12"/>
        <end position="29"/>
    </location>
</feature>
<feature type="transmembrane region" description="Helical" evidence="5">
    <location>
        <begin position="388"/>
        <end position="404"/>
    </location>
</feature>
<feature type="transmembrane region" description="Helical" evidence="5">
    <location>
        <begin position="223"/>
        <end position="244"/>
    </location>
</feature>
<evidence type="ECO:0000313" key="8">
    <source>
        <dbReference type="Proteomes" id="UP000603141"/>
    </source>
</evidence>
<keyword evidence="4 5" id="KW-0472">Membrane</keyword>
<accession>A0A934VW13</accession>
<feature type="transmembrane region" description="Helical" evidence="5">
    <location>
        <begin position="360"/>
        <end position="381"/>
    </location>
</feature>
<keyword evidence="2 5" id="KW-0812">Transmembrane</keyword>
<feature type="transmembrane region" description="Helical" evidence="5">
    <location>
        <begin position="187"/>
        <end position="217"/>
    </location>
</feature>
<evidence type="ECO:0000256" key="4">
    <source>
        <dbReference type="ARBA" id="ARBA00023136"/>
    </source>
</evidence>
<dbReference type="InterPro" id="IPR007016">
    <property type="entry name" value="O-antigen_ligase-rel_domated"/>
</dbReference>
<feature type="transmembrane region" description="Helical" evidence="5">
    <location>
        <begin position="41"/>
        <end position="59"/>
    </location>
</feature>
<keyword evidence="7" id="KW-0436">Ligase</keyword>
<sequence>MLFSSPQYCAKPRMWAFSLCLLLAWRVFPNRFKGPGKLSKCAIAGLLIAHLSSLIGGLLHGVSLGTVSYQLVQGLIALIGLSVIVATFLQPRWWKTGKITAAWMLGSMFVISYFCYFLAIDQLIPMGHNTKYFEPTRLVLIWPLRIWGGQIGWEHANHAAFVFAVGMVMIFEYLAVQKAKRAWPWWLLALGLGTAVFLTGSRSAWLMLLAAIPLVLFRRQKPFLIPAVAVLGGVLACGVLSLHVKETLMARSSERAIEKNLTSPTTPAPTRDIHLEGLVERGSAGRLSAYRTFWNEFQDSKIFGRGLSATGKPIVQLMHEHSSYLATFRGGGFIALAGHLLTLAAALLAASILFIRGCRWPLTLLVVILPGLLFDRGNVFLMSGRYEFVFHWVAVIAPFLIIASKSDPIPAKN</sequence>
<dbReference type="GO" id="GO:0016874">
    <property type="term" value="F:ligase activity"/>
    <property type="evidence" value="ECO:0007669"/>
    <property type="project" value="UniProtKB-KW"/>
</dbReference>
<evidence type="ECO:0000313" key="7">
    <source>
        <dbReference type="EMBL" id="MBK1882049.1"/>
    </source>
</evidence>
<dbReference type="InterPro" id="IPR051533">
    <property type="entry name" value="WaaL-like"/>
</dbReference>
<dbReference type="EMBL" id="JAENIJ010000007">
    <property type="protein sequence ID" value="MBK1882049.1"/>
    <property type="molecule type" value="Genomic_DNA"/>
</dbReference>
<evidence type="ECO:0000256" key="5">
    <source>
        <dbReference type="SAM" id="Phobius"/>
    </source>
</evidence>
<feature type="transmembrane region" description="Helical" evidence="5">
    <location>
        <begin position="101"/>
        <end position="120"/>
    </location>
</feature>
<feature type="transmembrane region" description="Helical" evidence="5">
    <location>
        <begin position="156"/>
        <end position="175"/>
    </location>
</feature>
<evidence type="ECO:0000256" key="3">
    <source>
        <dbReference type="ARBA" id="ARBA00022989"/>
    </source>
</evidence>
<protein>
    <submittedName>
        <fullName evidence="7">O-antigen ligase family protein</fullName>
    </submittedName>
</protein>
<dbReference type="Pfam" id="PF04932">
    <property type="entry name" value="Wzy_C"/>
    <property type="match status" value="1"/>
</dbReference>
<name>A0A934VW13_9BACT</name>